<feature type="transmembrane region" description="Helical" evidence="1">
    <location>
        <begin position="65"/>
        <end position="84"/>
    </location>
</feature>
<dbReference type="Pfam" id="PF10825">
    <property type="entry name" value="DUF2752"/>
    <property type="match status" value="1"/>
</dbReference>
<evidence type="ECO:0000313" key="3">
    <source>
        <dbReference type="Proteomes" id="UP000070394"/>
    </source>
</evidence>
<feature type="transmembrane region" description="Helical" evidence="1">
    <location>
        <begin position="104"/>
        <end position="124"/>
    </location>
</feature>
<feature type="transmembrane region" description="Helical" evidence="1">
    <location>
        <begin position="12"/>
        <end position="29"/>
    </location>
</feature>
<keyword evidence="3" id="KW-1185">Reference proteome</keyword>
<organism evidence="2 3">
    <name type="scientific">Lachnoanaerobaculum saburreum</name>
    <dbReference type="NCBI Taxonomy" id="467210"/>
    <lineage>
        <taxon>Bacteria</taxon>
        <taxon>Bacillati</taxon>
        <taxon>Bacillota</taxon>
        <taxon>Clostridia</taxon>
        <taxon>Lachnospirales</taxon>
        <taxon>Lachnospiraceae</taxon>
        <taxon>Lachnoanaerobaculum</taxon>
    </lineage>
</organism>
<protein>
    <recommendedName>
        <fullName evidence="4">DUF2752 domain-containing protein</fullName>
    </recommendedName>
</protein>
<evidence type="ECO:0000256" key="1">
    <source>
        <dbReference type="SAM" id="Phobius"/>
    </source>
</evidence>
<comment type="caution">
    <text evidence="2">The sequence shown here is derived from an EMBL/GenBank/DDBJ whole genome shotgun (WGS) entry which is preliminary data.</text>
</comment>
<dbReference type="PATRIC" id="fig|467210.3.peg.581"/>
<proteinExistence type="predicted"/>
<name>A0A133ZY72_9FIRM</name>
<sequence>MKNRLIQTIKNTIAILCLGIFLYILYNFNVRIPCAFKTLTHLDCPSCGISRMCVALSHGDIKSAFYYNQILIFLTPVIVLYYIFYQIRYIRTGQRKISSLENNIMIVLIVILIIYGIVRNLPFYPYRLP</sequence>
<dbReference type="InterPro" id="IPR021215">
    <property type="entry name" value="DUF2752"/>
</dbReference>
<dbReference type="EMBL" id="LSDA01000014">
    <property type="protein sequence ID" value="KXB60403.1"/>
    <property type="molecule type" value="Genomic_DNA"/>
</dbReference>
<keyword evidence="1" id="KW-0812">Transmembrane</keyword>
<dbReference type="Proteomes" id="UP000070394">
    <property type="component" value="Unassembled WGS sequence"/>
</dbReference>
<gene>
    <name evidence="2" type="ORF">HMPREF1866_00588</name>
</gene>
<keyword evidence="1" id="KW-0472">Membrane</keyword>
<reference evidence="3" key="1">
    <citation type="submission" date="2016-01" db="EMBL/GenBank/DDBJ databases">
        <authorList>
            <person name="Mitreva M."/>
            <person name="Pepin K.H."/>
            <person name="Mihindukulasuriya K.A."/>
            <person name="Fulton R."/>
            <person name="Fronick C."/>
            <person name="O'Laughlin M."/>
            <person name="Miner T."/>
            <person name="Herter B."/>
            <person name="Rosa B.A."/>
            <person name="Cordes M."/>
            <person name="Tomlinson C."/>
            <person name="Wollam A."/>
            <person name="Palsikar V.B."/>
            <person name="Mardis E.R."/>
            <person name="Wilson R.K."/>
        </authorList>
    </citation>
    <scope>NUCLEOTIDE SEQUENCE [LARGE SCALE GENOMIC DNA]</scope>
    <source>
        <strain evidence="3">DNF00896</strain>
    </source>
</reference>
<evidence type="ECO:0008006" key="4">
    <source>
        <dbReference type="Google" id="ProtNLM"/>
    </source>
</evidence>
<accession>A0A133ZY72</accession>
<dbReference type="STRING" id="467210.HMPREF1866_00588"/>
<dbReference type="OrthoDB" id="9815897at2"/>
<dbReference type="RefSeq" id="WP_060930530.1">
    <property type="nucleotide sequence ID" value="NZ_KQ959776.1"/>
</dbReference>
<keyword evidence="1" id="KW-1133">Transmembrane helix</keyword>
<evidence type="ECO:0000313" key="2">
    <source>
        <dbReference type="EMBL" id="KXB60403.1"/>
    </source>
</evidence>
<dbReference type="AlphaFoldDB" id="A0A133ZY72"/>